<dbReference type="SUPFAM" id="SSF49899">
    <property type="entry name" value="Concanavalin A-like lectins/glucanases"/>
    <property type="match status" value="1"/>
</dbReference>
<evidence type="ECO:0000256" key="1">
    <source>
        <dbReference type="ARBA" id="ARBA00022723"/>
    </source>
</evidence>
<gene>
    <name evidence="5" type="ORF">WMY93_032543</name>
</gene>
<proteinExistence type="predicted"/>
<dbReference type="InterPro" id="IPR013320">
    <property type="entry name" value="ConA-like_dom_sf"/>
</dbReference>
<evidence type="ECO:0000256" key="3">
    <source>
        <dbReference type="ARBA" id="ARBA00022833"/>
    </source>
</evidence>
<feature type="domain" description="B30.2/SPRY" evidence="4">
    <location>
        <begin position="1"/>
        <end position="169"/>
    </location>
</feature>
<dbReference type="InterPro" id="IPR001870">
    <property type="entry name" value="B30.2/SPRY"/>
</dbReference>
<accession>A0AAW0MJF5</accession>
<dbReference type="Proteomes" id="UP001460270">
    <property type="component" value="Unassembled WGS sequence"/>
</dbReference>
<reference evidence="6" key="1">
    <citation type="submission" date="2024-04" db="EMBL/GenBank/DDBJ databases">
        <title>Salinicola lusitanus LLJ914,a marine bacterium isolated from the Okinawa Trough.</title>
        <authorList>
            <person name="Li J."/>
        </authorList>
    </citation>
    <scope>NUCLEOTIDE SEQUENCE [LARGE SCALE GENOMIC DNA]</scope>
</reference>
<dbReference type="AlphaFoldDB" id="A0AAW0MJF5"/>
<keyword evidence="3" id="KW-0862">Zinc</keyword>
<dbReference type="GO" id="GO:0008270">
    <property type="term" value="F:zinc ion binding"/>
    <property type="evidence" value="ECO:0007669"/>
    <property type="project" value="UniProtKB-KW"/>
</dbReference>
<dbReference type="PANTHER" id="PTHR25465">
    <property type="entry name" value="B-BOX DOMAIN CONTAINING"/>
    <property type="match status" value="1"/>
</dbReference>
<dbReference type="InterPro" id="IPR043136">
    <property type="entry name" value="B30.2/SPRY_sf"/>
</dbReference>
<evidence type="ECO:0000259" key="4">
    <source>
        <dbReference type="PROSITE" id="PS50188"/>
    </source>
</evidence>
<name>A0AAW0MJF5_9GOBI</name>
<dbReference type="InterPro" id="IPR003877">
    <property type="entry name" value="SPRY_dom"/>
</dbReference>
<keyword evidence="1" id="KW-0479">Metal-binding</keyword>
<evidence type="ECO:0000313" key="5">
    <source>
        <dbReference type="EMBL" id="KAK7880830.1"/>
    </source>
</evidence>
<keyword evidence="6" id="KW-1185">Reference proteome</keyword>
<evidence type="ECO:0000313" key="6">
    <source>
        <dbReference type="Proteomes" id="UP001460270"/>
    </source>
</evidence>
<dbReference type="SMART" id="SM00449">
    <property type="entry name" value="SPRY"/>
    <property type="match status" value="1"/>
</dbReference>
<dbReference type="Gene3D" id="2.60.120.920">
    <property type="match status" value="1"/>
</dbReference>
<dbReference type="InterPro" id="IPR051051">
    <property type="entry name" value="E3_ubiq-ligase_TRIM/RNF"/>
</dbReference>
<dbReference type="EMBL" id="JBBPFD010000047">
    <property type="protein sequence ID" value="KAK7880830.1"/>
    <property type="molecule type" value="Genomic_DNA"/>
</dbReference>
<evidence type="ECO:0000256" key="2">
    <source>
        <dbReference type="ARBA" id="ARBA00022771"/>
    </source>
</evidence>
<keyword evidence="2" id="KW-0863">Zinc-finger</keyword>
<comment type="caution">
    <text evidence="5">The sequence shown here is derived from an EMBL/GenBank/DDBJ whole genome shotgun (WGS) entry which is preliminary data.</text>
</comment>
<protein>
    <recommendedName>
        <fullName evidence="4">B30.2/SPRY domain-containing protein</fullName>
    </recommendedName>
</protein>
<dbReference type="PANTHER" id="PTHR25465:SF5">
    <property type="entry name" value="E3 UBIQUITIN_ISG15 LIGASE TRIM25-RELATED"/>
    <property type="match status" value="1"/>
</dbReference>
<organism evidence="5 6">
    <name type="scientific">Mugilogobius chulae</name>
    <name type="common">yellowstripe goby</name>
    <dbReference type="NCBI Taxonomy" id="88201"/>
    <lineage>
        <taxon>Eukaryota</taxon>
        <taxon>Metazoa</taxon>
        <taxon>Chordata</taxon>
        <taxon>Craniata</taxon>
        <taxon>Vertebrata</taxon>
        <taxon>Euteleostomi</taxon>
        <taxon>Actinopterygii</taxon>
        <taxon>Neopterygii</taxon>
        <taxon>Teleostei</taxon>
        <taxon>Neoteleostei</taxon>
        <taxon>Acanthomorphata</taxon>
        <taxon>Gobiaria</taxon>
        <taxon>Gobiiformes</taxon>
        <taxon>Gobioidei</taxon>
        <taxon>Gobiidae</taxon>
        <taxon>Gobionellinae</taxon>
        <taxon>Mugilogobius</taxon>
    </lineage>
</organism>
<dbReference type="Pfam" id="PF00622">
    <property type="entry name" value="SPRY"/>
    <property type="match status" value="1"/>
</dbReference>
<sequence length="169" mass="19097">MVAADRDRKYPDHRDRFTHWEQVLSSTGLRGRCYWEVNWSGEKVVIAVSYKGIQRCGKGDECVFGYNDQSWSLEICKGKCSVRHNKKETKVCDWLSSSGGVSSDRVGVSSGRVDVFLDSEAGVLSFYQILSDDKLSHIHTFFCCFSEELFPGFRLESGSSVSVVKMNKI</sequence>
<dbReference type="PROSITE" id="PS50188">
    <property type="entry name" value="B302_SPRY"/>
    <property type="match status" value="1"/>
</dbReference>